<keyword evidence="8" id="KW-0969">Cilium</keyword>
<evidence type="ECO:0000256" key="4">
    <source>
        <dbReference type="RuleBase" id="RU362073"/>
    </source>
</evidence>
<dbReference type="InterPro" id="IPR001492">
    <property type="entry name" value="Flagellin"/>
</dbReference>
<comment type="function">
    <text evidence="4">Flagellin is the subunit protein which polymerizes to form the filaments of bacterial flagella.</text>
</comment>
<evidence type="ECO:0000256" key="1">
    <source>
        <dbReference type="ARBA" id="ARBA00005709"/>
    </source>
</evidence>
<dbReference type="GO" id="GO:0005198">
    <property type="term" value="F:structural molecule activity"/>
    <property type="evidence" value="ECO:0007669"/>
    <property type="project" value="UniProtKB-UniRule"/>
</dbReference>
<dbReference type="AlphaFoldDB" id="A0AAF0C4G9"/>
<gene>
    <name evidence="8" type="ORF">SG35_007520</name>
</gene>
<dbReference type="EMBL" id="CP059735">
    <property type="protein sequence ID" value="WDE00478.1"/>
    <property type="molecule type" value="Genomic_DNA"/>
</dbReference>
<dbReference type="PANTHER" id="PTHR42792">
    <property type="entry name" value="FLAGELLIN"/>
    <property type="match status" value="1"/>
</dbReference>
<dbReference type="Gene3D" id="2.170.280.10">
    <property type="entry name" value="f41 fragment of flagellin, middle domain"/>
    <property type="match status" value="1"/>
</dbReference>
<sequence length="483" mass="49061">MALSVVTNTASINAQRNLSRSSEGLATSMQRLSSGMRINSARDDAAGMQIANRLTSQVNGLGVAQRNANDGISMAQTAEGAMQESSSILQRMRDLALQSANGSNSSEDRDALQKEVADLQQELTRIAETTKFGGTSLLDGTFGTKQFQVGANANETINVTLNNMSADSIGAYEVNDIAQVTGVAATATTDLATTLGNVDTASLNINGTSIADADVTDKGAADIADAINAAATGVTATAKLDVTIDGLTSADDSTITMRKGGAVVDSYDLTTFGGDINRLAEEMQADGYDAVVDGTALTLKATDVDGIQMTGTAGTATIANNVAGGAAVAGGATNNNISVSSTLTLSSSEKIGISGTDVDDILAEGASITATGGAGALTTVESLDISGNNSDGAQEAIDVIDAALAQIDKSRAGLGAVQNRFSHTISNLANVQENVSASRSRIQDTDFASETAQMTKNQILQQAGTSILSQANQIPQAAVSLLG</sequence>
<keyword evidence="2 4" id="KW-0964">Secreted</keyword>
<dbReference type="Pfam" id="PF00700">
    <property type="entry name" value="Flagellin_C"/>
    <property type="match status" value="1"/>
</dbReference>
<name>A0AAF0C4G9_9GAMM</name>
<keyword evidence="8" id="KW-0966">Cell projection</keyword>
<keyword evidence="9" id="KW-1185">Reference proteome</keyword>
<dbReference type="InterPro" id="IPR046358">
    <property type="entry name" value="Flagellin_C"/>
</dbReference>
<reference evidence="8 9" key="1">
    <citation type="journal article" date="2015" name="Genome Announc.">
        <title>Draft Genome Sequences of Marine Isolates of Thalassomonas viridans and Thalassomonas actiniarum.</title>
        <authorList>
            <person name="Olonade I."/>
            <person name="van Zyl L.J."/>
            <person name="Trindade M."/>
        </authorList>
    </citation>
    <scope>NUCLEOTIDE SEQUENCE [LARGE SCALE GENOMIC DNA]</scope>
    <source>
        <strain evidence="8 9">A5K-106</strain>
    </source>
</reference>
<keyword evidence="8" id="KW-0282">Flagellum</keyword>
<dbReference type="Gene3D" id="6.10.280.190">
    <property type="match status" value="1"/>
</dbReference>
<dbReference type="PANTHER" id="PTHR42792:SF2">
    <property type="entry name" value="FLAGELLIN"/>
    <property type="match status" value="1"/>
</dbReference>
<dbReference type="GO" id="GO:0009288">
    <property type="term" value="C:bacterial-type flagellum"/>
    <property type="evidence" value="ECO:0007669"/>
    <property type="project" value="UniProtKB-SubCell"/>
</dbReference>
<evidence type="ECO:0000259" key="7">
    <source>
        <dbReference type="Pfam" id="PF00700"/>
    </source>
</evidence>
<evidence type="ECO:0000313" key="9">
    <source>
        <dbReference type="Proteomes" id="UP000032568"/>
    </source>
</evidence>
<keyword evidence="5" id="KW-0175">Coiled coil</keyword>
<dbReference type="Gene3D" id="2.30.220.10">
    <property type="entry name" value="f41 fragment of flagellin, C-terminal domain"/>
    <property type="match status" value="1"/>
</dbReference>
<feature type="domain" description="Flagellin N-terminal" evidence="6">
    <location>
        <begin position="6"/>
        <end position="141"/>
    </location>
</feature>
<feature type="coiled-coil region" evidence="5">
    <location>
        <begin position="102"/>
        <end position="129"/>
    </location>
</feature>
<comment type="similarity">
    <text evidence="1 4">Belongs to the bacterial flagellin family.</text>
</comment>
<protein>
    <recommendedName>
        <fullName evidence="4">Flagellin</fullName>
    </recommendedName>
</protein>
<dbReference type="Gene3D" id="1.20.1330.10">
    <property type="entry name" value="f41 fragment of flagellin, N-terminal domain"/>
    <property type="match status" value="1"/>
</dbReference>
<evidence type="ECO:0000259" key="6">
    <source>
        <dbReference type="Pfam" id="PF00669"/>
    </source>
</evidence>
<dbReference type="InterPro" id="IPR001029">
    <property type="entry name" value="Flagellin_N"/>
</dbReference>
<dbReference type="RefSeq" id="WP_044830655.1">
    <property type="nucleotide sequence ID" value="NZ_CP059735.1"/>
</dbReference>
<dbReference type="KEGG" id="tact:SG35_007520"/>
<organism evidence="8 9">
    <name type="scientific">Thalassomonas actiniarum</name>
    <dbReference type="NCBI Taxonomy" id="485447"/>
    <lineage>
        <taxon>Bacteria</taxon>
        <taxon>Pseudomonadati</taxon>
        <taxon>Pseudomonadota</taxon>
        <taxon>Gammaproteobacteria</taxon>
        <taxon>Alteromonadales</taxon>
        <taxon>Colwelliaceae</taxon>
        <taxon>Thalassomonas</taxon>
    </lineage>
</organism>
<keyword evidence="3 4" id="KW-0975">Bacterial flagellum</keyword>
<dbReference type="SUPFAM" id="SSF64518">
    <property type="entry name" value="Phase 1 flagellin"/>
    <property type="match status" value="1"/>
</dbReference>
<evidence type="ECO:0000256" key="5">
    <source>
        <dbReference type="SAM" id="Coils"/>
    </source>
</evidence>
<proteinExistence type="inferred from homology"/>
<evidence type="ECO:0000256" key="2">
    <source>
        <dbReference type="ARBA" id="ARBA00022525"/>
    </source>
</evidence>
<dbReference type="Proteomes" id="UP000032568">
    <property type="component" value="Chromosome"/>
</dbReference>
<dbReference type="Pfam" id="PF00669">
    <property type="entry name" value="Flagellin_N"/>
    <property type="match status" value="1"/>
</dbReference>
<reference evidence="8 9" key="2">
    <citation type="journal article" date="2022" name="Mar. Drugs">
        <title>Bioassay-Guided Fractionation Leads to the Detection of Cholic Acid Generated by the Rare Thalassomonas sp.</title>
        <authorList>
            <person name="Pheiffer F."/>
            <person name="Schneider Y.K."/>
            <person name="Hansen E.H."/>
            <person name="Andersen J.H."/>
            <person name="Isaksson J."/>
            <person name="Busche T."/>
            <person name="R C."/>
            <person name="Kalinowski J."/>
            <person name="Zyl L.V."/>
            <person name="Trindade M."/>
        </authorList>
    </citation>
    <scope>NUCLEOTIDE SEQUENCE [LARGE SCALE GENOMIC DNA]</scope>
    <source>
        <strain evidence="8 9">A5K-106</strain>
    </source>
</reference>
<evidence type="ECO:0000313" key="8">
    <source>
        <dbReference type="EMBL" id="WDE00478.1"/>
    </source>
</evidence>
<dbReference type="Gene3D" id="6.10.10.10">
    <property type="entry name" value="Flagellar export chaperone, C-terminal domain"/>
    <property type="match status" value="1"/>
</dbReference>
<evidence type="ECO:0000256" key="3">
    <source>
        <dbReference type="ARBA" id="ARBA00023143"/>
    </source>
</evidence>
<feature type="domain" description="Flagellin C-terminal" evidence="7">
    <location>
        <begin position="397"/>
        <end position="482"/>
    </location>
</feature>
<dbReference type="GO" id="GO:0005576">
    <property type="term" value="C:extracellular region"/>
    <property type="evidence" value="ECO:0007669"/>
    <property type="project" value="UniProtKB-SubCell"/>
</dbReference>
<accession>A0AAF0C4G9</accession>
<dbReference type="PRINTS" id="PR00207">
    <property type="entry name" value="FLAGELLIN"/>
</dbReference>
<comment type="subcellular location">
    <subcellularLocation>
        <location evidence="4">Secreted</location>
    </subcellularLocation>
    <subcellularLocation>
        <location evidence="4">Bacterial flagellum</location>
    </subcellularLocation>
</comment>
<dbReference type="InterPro" id="IPR042187">
    <property type="entry name" value="Flagellin_C_sub2"/>
</dbReference>